<proteinExistence type="predicted"/>
<reference evidence="1 2" key="1">
    <citation type="submission" date="2015-10" db="EMBL/GenBank/DDBJ databases">
        <title>Genome sequencing of Penicillium freii.</title>
        <authorList>
            <person name="Nguyen H.D."/>
            <person name="Visagie C.M."/>
            <person name="Seifert K.A."/>
        </authorList>
    </citation>
    <scope>NUCLEOTIDE SEQUENCE [LARGE SCALE GENOMIC DNA]</scope>
    <source>
        <strain evidence="1 2">DAOM 242723</strain>
    </source>
</reference>
<protein>
    <submittedName>
        <fullName evidence="1">Uncharacterized protein</fullName>
    </submittedName>
</protein>
<keyword evidence="2" id="KW-1185">Reference proteome</keyword>
<name>A0A101MBA3_PENFR</name>
<comment type="caution">
    <text evidence="1">The sequence shown here is derived from an EMBL/GenBank/DDBJ whole genome shotgun (WGS) entry which is preliminary data.</text>
</comment>
<accession>A0A101MBA3</accession>
<organism evidence="1 2">
    <name type="scientific">Penicillium freii</name>
    <dbReference type="NCBI Taxonomy" id="48697"/>
    <lineage>
        <taxon>Eukaryota</taxon>
        <taxon>Fungi</taxon>
        <taxon>Dikarya</taxon>
        <taxon>Ascomycota</taxon>
        <taxon>Pezizomycotina</taxon>
        <taxon>Eurotiomycetes</taxon>
        <taxon>Eurotiomycetidae</taxon>
        <taxon>Eurotiales</taxon>
        <taxon>Aspergillaceae</taxon>
        <taxon>Penicillium</taxon>
    </lineage>
</organism>
<evidence type="ECO:0000313" key="2">
    <source>
        <dbReference type="Proteomes" id="UP000055045"/>
    </source>
</evidence>
<dbReference type="Proteomes" id="UP000055045">
    <property type="component" value="Unassembled WGS sequence"/>
</dbReference>
<dbReference type="AlphaFoldDB" id="A0A101MBA3"/>
<dbReference type="EMBL" id="LLXE01000367">
    <property type="protein sequence ID" value="KUM57414.1"/>
    <property type="molecule type" value="Genomic_DNA"/>
</dbReference>
<evidence type="ECO:0000313" key="1">
    <source>
        <dbReference type="EMBL" id="KUM57414.1"/>
    </source>
</evidence>
<sequence length="181" mass="20237">MSLNKFDGESLGYADQWLEMRNTRPHDLYSIPDSPVASLDEDCDYDEDQSCVDGRSAQINNGNQDAVTREYGASETHCGNGSAQDAPPELYEMFGTIYTELSNQVEALKTQFYNQNGWNENMQQGMETVAQRSDEIPAIQEVLATLQAENTAMREAIAMLQGNKAKDSTIERKPGRSKRLL</sequence>
<gene>
    <name evidence="1" type="ORF">ACN42_g9771</name>
</gene>